<dbReference type="OrthoDB" id="6156371at2"/>
<evidence type="ECO:0000313" key="1">
    <source>
        <dbReference type="EMBL" id="SPJ33444.1"/>
    </source>
</evidence>
<gene>
    <name evidence="1" type="ORF">KSP9073_01453</name>
</gene>
<proteinExistence type="predicted"/>
<sequence>MERFDIGQFMAFEKKITEAIEVILKPELDKLFFYEFKVQRFNAGERSMLDLYYQMDEKSQKSLLIRIRFLHPERELQIPNILLPEQMRWRRLGKRTIKSVFDCCTSKEYELCIVEMTPSFHQRLLDRNALEVDEDTVQITHETELEKDIGSPLMGYY</sequence>
<reference evidence="2" key="1">
    <citation type="submission" date="2018-03" db="EMBL/GenBank/DDBJ databases">
        <authorList>
            <person name="Navarro De La Torre S."/>
        </authorList>
    </citation>
    <scope>NUCLEOTIDE SEQUENCE [LARGE SCALE GENOMIC DNA]</scope>
    <source>
        <strain evidence="2">EAod3</strain>
    </source>
</reference>
<dbReference type="AlphaFoldDB" id="A0A2R8CKY7"/>
<dbReference type="Proteomes" id="UP000244934">
    <property type="component" value="Unassembled WGS sequence"/>
</dbReference>
<dbReference type="RefSeq" id="WP_108842291.1">
    <property type="nucleotide sequence ID" value="NZ_ONZI01000002.1"/>
</dbReference>
<evidence type="ECO:0000313" key="2">
    <source>
        <dbReference type="Proteomes" id="UP000244934"/>
    </source>
</evidence>
<dbReference type="EMBL" id="ONZI01000002">
    <property type="protein sequence ID" value="SPJ33444.1"/>
    <property type="molecule type" value="Genomic_DNA"/>
</dbReference>
<accession>A0A2R8CKY7</accession>
<name>A0A2R8CKY7_9GAMM</name>
<keyword evidence="2" id="KW-1185">Reference proteome</keyword>
<organism evidence="1 2">
    <name type="scientific">Kushneria phyllosphaerae</name>
    <dbReference type="NCBI Taxonomy" id="2100822"/>
    <lineage>
        <taxon>Bacteria</taxon>
        <taxon>Pseudomonadati</taxon>
        <taxon>Pseudomonadota</taxon>
        <taxon>Gammaproteobacteria</taxon>
        <taxon>Oceanospirillales</taxon>
        <taxon>Halomonadaceae</taxon>
        <taxon>Kushneria</taxon>
    </lineage>
</organism>
<protein>
    <submittedName>
        <fullName evidence="1">Uncharacterized protein</fullName>
    </submittedName>
</protein>